<dbReference type="OrthoDB" id="446512at2759"/>
<gene>
    <name evidence="3" type="primary">PHO91</name>
    <name evidence="3" type="ORF">SNEC2469_LOCUS7309</name>
</gene>
<dbReference type="AlphaFoldDB" id="A0A812N5S0"/>
<evidence type="ECO:0000256" key="2">
    <source>
        <dbReference type="SAM" id="MobiDB-lite"/>
    </source>
</evidence>
<feature type="compositionally biased region" description="Low complexity" evidence="2">
    <location>
        <begin position="30"/>
        <end position="45"/>
    </location>
</feature>
<feature type="region of interest" description="Disordered" evidence="2">
    <location>
        <begin position="1"/>
        <end position="198"/>
    </location>
</feature>
<reference evidence="3" key="1">
    <citation type="submission" date="2021-02" db="EMBL/GenBank/DDBJ databases">
        <authorList>
            <person name="Dougan E. K."/>
            <person name="Rhodes N."/>
            <person name="Thang M."/>
            <person name="Chan C."/>
        </authorList>
    </citation>
    <scope>NUCLEOTIDE SEQUENCE</scope>
</reference>
<feature type="compositionally biased region" description="Polar residues" evidence="2">
    <location>
        <begin position="98"/>
        <end position="115"/>
    </location>
</feature>
<evidence type="ECO:0000313" key="3">
    <source>
        <dbReference type="EMBL" id="CAE7297300.1"/>
    </source>
</evidence>
<keyword evidence="4" id="KW-1185">Reference proteome</keyword>
<feature type="coiled-coil region" evidence="1">
    <location>
        <begin position="548"/>
        <end position="582"/>
    </location>
</feature>
<feature type="compositionally biased region" description="Basic and acidic residues" evidence="2">
    <location>
        <begin position="63"/>
        <end position="72"/>
    </location>
</feature>
<evidence type="ECO:0000313" key="4">
    <source>
        <dbReference type="Proteomes" id="UP000601435"/>
    </source>
</evidence>
<dbReference type="EMBL" id="CAJNJA010012453">
    <property type="protein sequence ID" value="CAE7297300.1"/>
    <property type="molecule type" value="Genomic_DNA"/>
</dbReference>
<feature type="region of interest" description="Disordered" evidence="2">
    <location>
        <begin position="615"/>
        <end position="641"/>
    </location>
</feature>
<comment type="caution">
    <text evidence="3">The sequence shown here is derived from an EMBL/GenBank/DDBJ whole genome shotgun (WGS) entry which is preliminary data.</text>
</comment>
<protein>
    <submittedName>
        <fullName evidence="3">PHO91 protein</fullName>
    </submittedName>
</protein>
<feature type="compositionally biased region" description="Low complexity" evidence="2">
    <location>
        <begin position="73"/>
        <end position="97"/>
    </location>
</feature>
<accession>A0A812N5S0</accession>
<name>A0A812N5S0_9DINO</name>
<feature type="region of interest" description="Disordered" evidence="2">
    <location>
        <begin position="359"/>
        <end position="393"/>
    </location>
</feature>
<proteinExistence type="predicted"/>
<dbReference type="Proteomes" id="UP000601435">
    <property type="component" value="Unassembled WGS sequence"/>
</dbReference>
<feature type="compositionally biased region" description="Low complexity" evidence="2">
    <location>
        <begin position="378"/>
        <end position="393"/>
    </location>
</feature>
<evidence type="ECO:0000256" key="1">
    <source>
        <dbReference type="SAM" id="Coils"/>
    </source>
</evidence>
<sequence length="965" mass="104795">MAAAVASYPGPPRQEALLGTPPSSHSRQTQPLPGSGHGQSPGHPLFQRGRRVATPVSALARLWGDEPRREEPAPLGISASAAAPSGGPNLAARARAATQASWNRSLSPQRATVPQPQQPQPLFIRAQDTAPATDTPRTRFQESPSPRSRHRSIRPSMTPSRMGFPDPTSPPADYRAARQTSMSPPRAASRQTVVPPPKEDEDLIHQHVLYILKKNPDVSKSRKVQQVTPGVYLLDGHEVSIEWRHSREPGKRGCPVVVDGPMRQPLIDYLRFSEENKEYDTETVACTTSLHQVPKDKRMTFDDRHKQYSRLEAMKVAKEQACIREQAADCLLDGKQVPDDLVRRYNKAARIAIQDSLAGEGRGAKGDPGAISSRDTDASNAHSADSASSARGASSAEGYLMVQGVSQIEKAQSPQASNLTTKERSVLVAPVRWLRTSKTMTCPREKGTPSPPSTLSDVSIPALHERSRISLKMRPSTATQVFNALAKMEETLFEELGSEVASVESADFKREFCTMREKAVASMREWQGFVEDWKGSLLTRLQDVGHELDRARAREATLKHRLQEKEAQVTTLLKEKRMLKRQLKTEGARRKYLCEQAIQGQRDQVGPKGLLSKLTRRDSKESVALDTADEDPKSSSSKRFSLSDTVKAGISSIAMLTRQNSLDVQGILPGQATTAELSEEEDEGEEDLFEEAPVPKELRDSSAQACAKDVAVAHVGVQCVLRETCDFSSLMTASRSLREEREEGALLDKVGTKAVCLVVPEIHQEQSRDTVFTCVASATVIAIATVMALFPCEDTGAAQAAGEGAASRGPGAALFPSVATALSGCDAHGGAGHGWIPSGAAAKEQRHAAVADGRRSPGAIPCSRHVPARDFPEWPATLWPRCHCDSKHRHHSSDRHFGHGSAPAGQGPCPDRTQLEWLLRHFSAIPGAQRLPDSYPAHCTGGDGSAHHGGLRPVVWPPVAWPVTV</sequence>
<keyword evidence="1" id="KW-0175">Coiled coil</keyword>
<organism evidence="3 4">
    <name type="scientific">Symbiodinium necroappetens</name>
    <dbReference type="NCBI Taxonomy" id="1628268"/>
    <lineage>
        <taxon>Eukaryota</taxon>
        <taxon>Sar</taxon>
        <taxon>Alveolata</taxon>
        <taxon>Dinophyceae</taxon>
        <taxon>Suessiales</taxon>
        <taxon>Symbiodiniaceae</taxon>
        <taxon>Symbiodinium</taxon>
    </lineage>
</organism>
<feature type="region of interest" description="Disordered" evidence="2">
    <location>
        <begin position="890"/>
        <end position="910"/>
    </location>
</feature>